<evidence type="ECO:0000313" key="4">
    <source>
        <dbReference type="Proteomes" id="UP000543556"/>
    </source>
</evidence>
<feature type="transmembrane region" description="Helical" evidence="2">
    <location>
        <begin position="25"/>
        <end position="45"/>
    </location>
</feature>
<dbReference type="AlphaFoldDB" id="A0A7Y7II44"/>
<feature type="region of interest" description="Disordered" evidence="1">
    <location>
        <begin position="1"/>
        <end position="21"/>
    </location>
</feature>
<dbReference type="EMBL" id="JAAMFM010000022">
    <property type="protein sequence ID" value="NVM95915.1"/>
    <property type="molecule type" value="Genomic_DNA"/>
</dbReference>
<reference evidence="3 4" key="1">
    <citation type="submission" date="2020-02" db="EMBL/GenBank/DDBJ databases">
        <title>Genome sequence of strain AETb3-4.</title>
        <authorList>
            <person name="Gao J."/>
            <person name="Zhang X."/>
        </authorList>
    </citation>
    <scope>NUCLEOTIDE SEQUENCE [LARGE SCALE GENOMIC DNA]</scope>
    <source>
        <strain evidence="3 4">AETb3-4</strain>
    </source>
</reference>
<keyword evidence="2" id="KW-0472">Membrane</keyword>
<sequence length="84" mass="9288">MNYYEHDALKASSAHPRQGRQRRRIPGQVLFAAVALIVIGHVWPFTVVPPLSWSMESVLMAILLASLIPMARSACNYSAVRATP</sequence>
<evidence type="ECO:0000256" key="2">
    <source>
        <dbReference type="SAM" id="Phobius"/>
    </source>
</evidence>
<accession>A0A7Y7II44</accession>
<evidence type="ECO:0000313" key="3">
    <source>
        <dbReference type="EMBL" id="NVM95915.1"/>
    </source>
</evidence>
<keyword evidence="2" id="KW-1133">Transmembrane helix</keyword>
<keyword evidence="4" id="KW-1185">Reference proteome</keyword>
<protein>
    <submittedName>
        <fullName evidence="3">Uncharacterized protein</fullName>
    </submittedName>
</protein>
<proteinExistence type="predicted"/>
<dbReference type="RefSeq" id="WP_176635644.1">
    <property type="nucleotide sequence ID" value="NZ_JAAMFM010000022.1"/>
</dbReference>
<organism evidence="3 4">
    <name type="scientific">Arthrobacter wenxiniae</name>
    <dbReference type="NCBI Taxonomy" id="2713570"/>
    <lineage>
        <taxon>Bacteria</taxon>
        <taxon>Bacillati</taxon>
        <taxon>Actinomycetota</taxon>
        <taxon>Actinomycetes</taxon>
        <taxon>Micrococcales</taxon>
        <taxon>Micrococcaceae</taxon>
        <taxon>Arthrobacter</taxon>
    </lineage>
</organism>
<name>A0A7Y7II44_9MICC</name>
<comment type="caution">
    <text evidence="3">The sequence shown here is derived from an EMBL/GenBank/DDBJ whole genome shotgun (WGS) entry which is preliminary data.</text>
</comment>
<evidence type="ECO:0000256" key="1">
    <source>
        <dbReference type="SAM" id="MobiDB-lite"/>
    </source>
</evidence>
<dbReference type="Proteomes" id="UP000543556">
    <property type="component" value="Unassembled WGS sequence"/>
</dbReference>
<feature type="transmembrane region" description="Helical" evidence="2">
    <location>
        <begin position="51"/>
        <end position="71"/>
    </location>
</feature>
<keyword evidence="2" id="KW-0812">Transmembrane</keyword>
<gene>
    <name evidence="3" type="ORF">G6034_13585</name>
</gene>